<dbReference type="InterPro" id="IPR007484">
    <property type="entry name" value="Peptidase_M28"/>
</dbReference>
<reference evidence="8" key="1">
    <citation type="submission" date="2021-01" db="EMBL/GenBank/DDBJ databases">
        <authorList>
            <person name="Kaushik A."/>
        </authorList>
    </citation>
    <scope>NUCLEOTIDE SEQUENCE</scope>
    <source>
        <strain evidence="8">AG2-2IIIB</strain>
    </source>
</reference>
<dbReference type="InterPro" id="IPR007365">
    <property type="entry name" value="TFR-like_dimer_dom"/>
</dbReference>
<name>A0A8H3HFZ1_9AGAM</name>
<dbReference type="Pfam" id="PF02225">
    <property type="entry name" value="PA"/>
    <property type="match status" value="1"/>
</dbReference>
<feature type="domain" description="Transferrin receptor-like dimerisation" evidence="6">
    <location>
        <begin position="935"/>
        <end position="1025"/>
    </location>
</feature>
<dbReference type="CDD" id="cd08022">
    <property type="entry name" value="M28_PSMA_like"/>
    <property type="match status" value="1"/>
</dbReference>
<protein>
    <recommendedName>
        <fullName evidence="10">Zn-dependent exopeptidase</fullName>
    </recommendedName>
</protein>
<feature type="domain" description="Peptidase M28" evidence="7">
    <location>
        <begin position="543"/>
        <end position="682"/>
    </location>
</feature>
<dbReference type="FunFam" id="3.40.630.10:FF:000101">
    <property type="entry name" value="N-acetylated alpha-linked acidic dipeptidase like 1"/>
    <property type="match status" value="1"/>
</dbReference>
<dbReference type="GO" id="GO:0004180">
    <property type="term" value="F:carboxypeptidase activity"/>
    <property type="evidence" value="ECO:0007669"/>
    <property type="project" value="TreeGrafter"/>
</dbReference>
<dbReference type="EMBL" id="CAJMWT010007712">
    <property type="protein sequence ID" value="CAE6527731.1"/>
    <property type="molecule type" value="Genomic_DNA"/>
</dbReference>
<feature type="domain" description="PA" evidence="5">
    <location>
        <begin position="376"/>
        <end position="447"/>
    </location>
</feature>
<evidence type="ECO:0000259" key="6">
    <source>
        <dbReference type="Pfam" id="PF04253"/>
    </source>
</evidence>
<dbReference type="PANTHER" id="PTHR10404:SF46">
    <property type="entry name" value="VACUOLAR PROTEIN SORTING-ASSOCIATED PROTEIN 70"/>
    <property type="match status" value="1"/>
</dbReference>
<keyword evidence="4" id="KW-1133">Transmembrane helix</keyword>
<feature type="region of interest" description="Disordered" evidence="3">
    <location>
        <begin position="912"/>
        <end position="935"/>
    </location>
</feature>
<dbReference type="Gene3D" id="3.50.30.30">
    <property type="match status" value="1"/>
</dbReference>
<evidence type="ECO:0008006" key="10">
    <source>
        <dbReference type="Google" id="ProtNLM"/>
    </source>
</evidence>
<feature type="transmembrane region" description="Helical" evidence="4">
    <location>
        <begin position="6"/>
        <end position="25"/>
    </location>
</feature>
<organism evidence="8 9">
    <name type="scientific">Rhizoctonia solani</name>
    <dbReference type="NCBI Taxonomy" id="456999"/>
    <lineage>
        <taxon>Eukaryota</taxon>
        <taxon>Fungi</taxon>
        <taxon>Dikarya</taxon>
        <taxon>Basidiomycota</taxon>
        <taxon>Agaricomycotina</taxon>
        <taxon>Agaricomycetes</taxon>
        <taxon>Cantharellales</taxon>
        <taxon>Ceratobasidiaceae</taxon>
        <taxon>Rhizoctonia</taxon>
    </lineage>
</organism>
<feature type="coiled-coil region" evidence="2">
    <location>
        <begin position="828"/>
        <end position="855"/>
    </location>
</feature>
<evidence type="ECO:0000256" key="4">
    <source>
        <dbReference type="SAM" id="Phobius"/>
    </source>
</evidence>
<dbReference type="InterPro" id="IPR046450">
    <property type="entry name" value="PA_dom_sf"/>
</dbReference>
<evidence type="ECO:0000259" key="7">
    <source>
        <dbReference type="Pfam" id="PF04389"/>
    </source>
</evidence>
<dbReference type="SUPFAM" id="SSF47672">
    <property type="entry name" value="Transferrin receptor-like dimerisation domain"/>
    <property type="match status" value="1"/>
</dbReference>
<dbReference type="PANTHER" id="PTHR10404">
    <property type="entry name" value="N-ACETYLATED-ALPHA-LINKED ACIDIC DIPEPTIDASE"/>
    <property type="match status" value="1"/>
</dbReference>
<dbReference type="InterPro" id="IPR039373">
    <property type="entry name" value="Peptidase_M28B"/>
</dbReference>
<gene>
    <name evidence="8" type="ORF">RDB_LOCUS174556</name>
</gene>
<dbReference type="SUPFAM" id="SSF53187">
    <property type="entry name" value="Zn-dependent exopeptidases"/>
    <property type="match status" value="1"/>
</dbReference>
<dbReference type="SUPFAM" id="SSF52025">
    <property type="entry name" value="PA domain"/>
    <property type="match status" value="1"/>
</dbReference>
<dbReference type="Gene3D" id="3.40.630.10">
    <property type="entry name" value="Zn peptidases"/>
    <property type="match status" value="1"/>
</dbReference>
<keyword evidence="4" id="KW-0472">Membrane</keyword>
<feature type="coiled-coil region" evidence="2">
    <location>
        <begin position="100"/>
        <end position="155"/>
    </location>
</feature>
<dbReference type="InterPro" id="IPR003137">
    <property type="entry name" value="PA_domain"/>
</dbReference>
<evidence type="ECO:0000256" key="2">
    <source>
        <dbReference type="SAM" id="Coils"/>
    </source>
</evidence>
<comment type="similarity">
    <text evidence="1">Belongs to the peptidase M28 family. M28B subfamily.</text>
</comment>
<sequence length="1026" mass="113477">MWEFLILPLTFIIGILLISRLFIAGMKKYKPRARKGRSPLQRAHVRTLAGLRLQKKAEAKSGIAETGVSERADSEPLAQRVQSAQPSKPLNEFGFLTNLVKEKTKEAEIQRDNYSRAKQRESSANSKIEKLQKKIHSLEEQLMATRKARDTAESALRIKDLPELPPPVASNGIKRPNRLRNALALTAACGLFYLGYTFWNSNSPKQASHVDSLVGVSDGILHRHKNFGFDPKKAEGIFLSVPSPESAISVARVWTEKPHLAGTANDYYSSVQQLEVFRKHLGIKPTKKSLPVFDAGSEDSRQAVLSIPNITEPTAWIDTYYPLLNLPDQRNLEILNEDGSPFWSANVEETPAEGDPAGQWYDTIGAWHGLSKGGDVQGKLVYVGYGRKQDFDELAAAGHNLTGSIALIRYGAVFRGLKVEAAQEAGAVGVLIYSDPRDNGAVTVENGYEYWPNGPALNPDSVQRGSVLFLSKYPGDPGTPGTPAYPNANRTEGTNIPSIPSLPISWANAQVLFKELEGSDSIFSNRKIRLLNKVKNDIAPIWNTMAVIPGHVRDEVVILGNHRDAWVLGASDPTSGTVAMHEITKGLGELLKQGWKPLRTIVMASWDAEEKYGLIGSTEWGEDFADWIQKHVVAYLNIDVATAGESFGLAGSPSLAHLLRQAAIDVPHPSDPNRTLWDAKDDVGPFTGPIDEDAFAVQQEAELAHKAATSTGVGPLGSGSDYTVFLQRLGIASSDESFGGTSQSAVYHYHSIWDSQTWMEKYGDPGFVRHVAIAKHLGLVLLRIADSIILPLNTTQYALELETYLELVTGLATKLPDAPNFPELRRAISKTKEASQKLDDRKARAEHRLKRALDKVIHRDNQHTCGHRKFATARTWVKKVFGVHEEKTAYPHKWPGGARVTPRIGRLPAWTEEQREKTKGRHHGEQRRHHNEEHKGIHRLIRAVKEVQAINKKLSTFEQGFLSEEGIKDREWYRHLGVAPGKWLGYGATTLPALTEAITIDKNATLVAHEAGRLTCLLEKLAKNLD</sequence>
<feature type="transmembrane region" description="Helical" evidence="4">
    <location>
        <begin position="182"/>
        <end position="199"/>
    </location>
</feature>
<accession>A0A8H3HFZ1</accession>
<evidence type="ECO:0000313" key="8">
    <source>
        <dbReference type="EMBL" id="CAE6527731.1"/>
    </source>
</evidence>
<feature type="compositionally biased region" description="Basic residues" evidence="3">
    <location>
        <begin position="918"/>
        <end position="929"/>
    </location>
</feature>
<keyword evidence="2" id="KW-0175">Coiled coil</keyword>
<dbReference type="AlphaFoldDB" id="A0A8H3HFZ1"/>
<evidence type="ECO:0000259" key="5">
    <source>
        <dbReference type="Pfam" id="PF02225"/>
    </source>
</evidence>
<dbReference type="Proteomes" id="UP000663843">
    <property type="component" value="Unassembled WGS sequence"/>
</dbReference>
<comment type="caution">
    <text evidence="8">The sequence shown here is derived from an EMBL/GenBank/DDBJ whole genome shotgun (WGS) entry which is preliminary data.</text>
</comment>
<dbReference type="CDD" id="cd02121">
    <property type="entry name" value="PA_GCPII_like"/>
    <property type="match status" value="1"/>
</dbReference>
<proteinExistence type="inferred from homology"/>
<dbReference type="Gene3D" id="1.20.930.40">
    <property type="entry name" value="Transferrin receptor-like, dimerisation domain"/>
    <property type="match status" value="1"/>
</dbReference>
<evidence type="ECO:0000256" key="3">
    <source>
        <dbReference type="SAM" id="MobiDB-lite"/>
    </source>
</evidence>
<evidence type="ECO:0000256" key="1">
    <source>
        <dbReference type="ARBA" id="ARBA00005634"/>
    </source>
</evidence>
<keyword evidence="4" id="KW-0812">Transmembrane</keyword>
<dbReference type="Pfam" id="PF04253">
    <property type="entry name" value="TFR_dimer"/>
    <property type="match status" value="1"/>
</dbReference>
<dbReference type="Pfam" id="PF04389">
    <property type="entry name" value="Peptidase_M28"/>
    <property type="match status" value="1"/>
</dbReference>
<evidence type="ECO:0000313" key="9">
    <source>
        <dbReference type="Proteomes" id="UP000663843"/>
    </source>
</evidence>
<dbReference type="InterPro" id="IPR036757">
    <property type="entry name" value="TFR-like_dimer_dom_sf"/>
</dbReference>